<comment type="caution">
    <text evidence="1">The sequence shown here is derived from an EMBL/GenBank/DDBJ whole genome shotgun (WGS) entry which is preliminary data.</text>
</comment>
<evidence type="ECO:0000313" key="1">
    <source>
        <dbReference type="EMBL" id="KAK6628069.1"/>
    </source>
</evidence>
<organism evidence="1 2">
    <name type="scientific">Polyplax serrata</name>
    <name type="common">Common mouse louse</name>
    <dbReference type="NCBI Taxonomy" id="468196"/>
    <lineage>
        <taxon>Eukaryota</taxon>
        <taxon>Metazoa</taxon>
        <taxon>Ecdysozoa</taxon>
        <taxon>Arthropoda</taxon>
        <taxon>Hexapoda</taxon>
        <taxon>Insecta</taxon>
        <taxon>Pterygota</taxon>
        <taxon>Neoptera</taxon>
        <taxon>Paraneoptera</taxon>
        <taxon>Psocodea</taxon>
        <taxon>Troctomorpha</taxon>
        <taxon>Phthiraptera</taxon>
        <taxon>Anoplura</taxon>
        <taxon>Polyplacidae</taxon>
        <taxon>Polyplax</taxon>
    </lineage>
</organism>
<reference evidence="1 2" key="1">
    <citation type="submission" date="2023-09" db="EMBL/GenBank/DDBJ databases">
        <title>Genomes of two closely related lineages of the louse Polyplax serrata with different host specificities.</title>
        <authorList>
            <person name="Martinu J."/>
            <person name="Tarabai H."/>
            <person name="Stefka J."/>
            <person name="Hypsa V."/>
        </authorList>
    </citation>
    <scope>NUCLEOTIDE SEQUENCE [LARGE SCALE GENOMIC DNA]</scope>
    <source>
        <strain evidence="1">98ZLc_SE</strain>
    </source>
</reference>
<dbReference type="Proteomes" id="UP001359485">
    <property type="component" value="Unassembled WGS sequence"/>
</dbReference>
<dbReference type="EMBL" id="JAWJWF010000045">
    <property type="protein sequence ID" value="KAK6628069.1"/>
    <property type="molecule type" value="Genomic_DNA"/>
</dbReference>
<protein>
    <submittedName>
        <fullName evidence="1">Uncharacterized protein</fullName>
    </submittedName>
</protein>
<accession>A0ABR1AVU4</accession>
<evidence type="ECO:0000313" key="2">
    <source>
        <dbReference type="Proteomes" id="UP001359485"/>
    </source>
</evidence>
<name>A0ABR1AVU4_POLSC</name>
<keyword evidence="2" id="KW-1185">Reference proteome</keyword>
<proteinExistence type="predicted"/>
<gene>
    <name evidence="1" type="ORF">RUM44_010551</name>
</gene>
<sequence length="204" mass="24082">MSLSMEYLCLRREDIVNIINFLVLAQGTDFSIQNFETDQHLQERTPFCPNDFVQVDSTHPKKSLNQQLTGAKIKAKQMLATPCKYEKQMGRDKTQKLGFFRTYRLKLFNFYKILLNLSKNLLLESSFNFCKGTDIIDDEKDERGTLTDRRLKFLIIRGHFYRLLGEKKRKTFETLSVDKQKVRDPDMFCTTEKMEKKESSEVHI</sequence>